<proteinExistence type="predicted"/>
<evidence type="ECO:0000313" key="7">
    <source>
        <dbReference type="Proteomes" id="UP001164761"/>
    </source>
</evidence>
<dbReference type="PANTHER" id="PTHR43649:SF33">
    <property type="entry name" value="POLYGALACTURONAN_RHAMNOGALACTURONAN-BINDING PROTEIN YTCQ"/>
    <property type="match status" value="1"/>
</dbReference>
<evidence type="ECO:0000256" key="1">
    <source>
        <dbReference type="ARBA" id="ARBA00022475"/>
    </source>
</evidence>
<keyword evidence="1" id="KW-1003">Cell membrane</keyword>
<protein>
    <submittedName>
        <fullName evidence="6">Sugar ABC transporter substrate-binding protein</fullName>
    </submittedName>
</protein>
<dbReference type="SUPFAM" id="SSF53850">
    <property type="entry name" value="Periplasmic binding protein-like II"/>
    <property type="match status" value="1"/>
</dbReference>
<dbReference type="Gene3D" id="3.40.190.10">
    <property type="entry name" value="Periplasmic binding protein-like II"/>
    <property type="match status" value="1"/>
</dbReference>
<organism evidence="6 7">
    <name type="scientific">Alicyclobacillus fastidiosus</name>
    <dbReference type="NCBI Taxonomy" id="392011"/>
    <lineage>
        <taxon>Bacteria</taxon>
        <taxon>Bacillati</taxon>
        <taxon>Bacillota</taxon>
        <taxon>Bacilli</taxon>
        <taxon>Bacillales</taxon>
        <taxon>Alicyclobacillaceae</taxon>
        <taxon>Alicyclobacillus</taxon>
    </lineage>
</organism>
<gene>
    <name evidence="6" type="ORF">NZD89_06455</name>
</gene>
<sequence length="425" mass="46748">MMVGASGLVLLSTSACGTSTGSSGSGGSSSKGPVTITFGTWGGAEEDAQLQKIIQQINAEHKNQFQIKELNVPSNYDQKLKTELAAGSAPDIFYLNDGEAPMYANDGALLNLDPYLNKYKSQNPVANTSDYYPVTLTNDTYKGSYYALPWIGQPTVMYYNPKLFQQAGLAEPTSGWTWNDFLKDCEVIKQKTGTYGFLLANGWPPVYDFIWSFGGHLWNQNMTQSTFDSPQTIQALTLMHTLINEKLVPTQAELANVDIEDLFRQGKVAMFMGGAADGNYDAQGFTAKIAVLPKGTQEVTDLGIDDMAINAHTNVDKDTVFQAYMALLNGIDHWKVVPPVKQYAQNLSQISVSDAPGGHTPADRIQPILESMKYARLYRNISDPTAMQNYWNVLANDVYEPLLLDKETPQQIAQKTQTDLSALVK</sequence>
<keyword evidence="2" id="KW-0732">Signal</keyword>
<reference evidence="6" key="1">
    <citation type="submission" date="2022-08" db="EMBL/GenBank/DDBJ databases">
        <title>Alicyclobacillus fastidiosus DSM 17978, complete genome.</title>
        <authorList>
            <person name="Wang Q."/>
            <person name="Cai R."/>
            <person name="Wang Z."/>
        </authorList>
    </citation>
    <scope>NUCLEOTIDE SEQUENCE</scope>
    <source>
        <strain evidence="6">DSM 17978</strain>
    </source>
</reference>
<dbReference type="RefSeq" id="WP_268006925.1">
    <property type="nucleotide sequence ID" value="NZ_CP104067.1"/>
</dbReference>
<evidence type="ECO:0000256" key="4">
    <source>
        <dbReference type="ARBA" id="ARBA00023139"/>
    </source>
</evidence>
<dbReference type="EMBL" id="CP104067">
    <property type="protein sequence ID" value="WAH43046.1"/>
    <property type="molecule type" value="Genomic_DNA"/>
</dbReference>
<dbReference type="CDD" id="cd13585">
    <property type="entry name" value="PBP2_TMBP_like"/>
    <property type="match status" value="1"/>
</dbReference>
<dbReference type="InterPro" id="IPR050490">
    <property type="entry name" value="Bact_solute-bd_prot1"/>
</dbReference>
<evidence type="ECO:0000256" key="2">
    <source>
        <dbReference type="ARBA" id="ARBA00022729"/>
    </source>
</evidence>
<evidence type="ECO:0000256" key="5">
    <source>
        <dbReference type="ARBA" id="ARBA00023288"/>
    </source>
</evidence>
<keyword evidence="3" id="KW-0472">Membrane</keyword>
<dbReference type="InterPro" id="IPR006059">
    <property type="entry name" value="SBP"/>
</dbReference>
<dbReference type="Pfam" id="PF01547">
    <property type="entry name" value="SBP_bac_1"/>
    <property type="match status" value="1"/>
</dbReference>
<keyword evidence="5" id="KW-0449">Lipoprotein</keyword>
<keyword evidence="4" id="KW-0564">Palmitate</keyword>
<keyword evidence="7" id="KW-1185">Reference proteome</keyword>
<evidence type="ECO:0000313" key="6">
    <source>
        <dbReference type="EMBL" id="WAH43046.1"/>
    </source>
</evidence>
<dbReference type="Proteomes" id="UP001164761">
    <property type="component" value="Chromosome"/>
</dbReference>
<evidence type="ECO:0000256" key="3">
    <source>
        <dbReference type="ARBA" id="ARBA00023136"/>
    </source>
</evidence>
<name>A0ABY6ZLQ0_9BACL</name>
<dbReference type="PANTHER" id="PTHR43649">
    <property type="entry name" value="ARABINOSE-BINDING PROTEIN-RELATED"/>
    <property type="match status" value="1"/>
</dbReference>
<accession>A0ABY6ZLQ0</accession>